<accession>A0A3M6VGG7</accession>
<dbReference type="EMBL" id="QLLG01000400">
    <property type="protein sequence ID" value="RMX63450.1"/>
    <property type="molecule type" value="Genomic_DNA"/>
</dbReference>
<organism evidence="1 2">
    <name type="scientific">Peronospora effusa</name>
    <dbReference type="NCBI Taxonomy" id="542832"/>
    <lineage>
        <taxon>Eukaryota</taxon>
        <taxon>Sar</taxon>
        <taxon>Stramenopiles</taxon>
        <taxon>Oomycota</taxon>
        <taxon>Peronosporomycetes</taxon>
        <taxon>Peronosporales</taxon>
        <taxon>Peronosporaceae</taxon>
        <taxon>Peronospora</taxon>
    </lineage>
</organism>
<protein>
    <submittedName>
        <fullName evidence="1">Uncharacterized protein</fullName>
    </submittedName>
</protein>
<reference evidence="1 2" key="1">
    <citation type="submission" date="2018-06" db="EMBL/GenBank/DDBJ databases">
        <title>Comparative genomics of downy mildews reveals potential adaptations to biotrophy.</title>
        <authorList>
            <person name="Fletcher K."/>
            <person name="Klosterman S.J."/>
            <person name="Derevnina L."/>
            <person name="Martin F."/>
            <person name="Koike S."/>
            <person name="Reyes Chin-Wo S."/>
            <person name="Mou B."/>
            <person name="Michelmore R."/>
        </authorList>
    </citation>
    <scope>NUCLEOTIDE SEQUENCE [LARGE SCALE GENOMIC DNA]</scope>
    <source>
        <strain evidence="1 2">R14</strain>
    </source>
</reference>
<dbReference type="Proteomes" id="UP000282087">
    <property type="component" value="Unassembled WGS sequence"/>
</dbReference>
<gene>
    <name evidence="1" type="ORF">DD238_007350</name>
</gene>
<sequence>MDLKKLVKTGEASVPAESLELYKTFFDEELPTVEIYRPTKKATPSVPSSRSVDLTPTVMKRCTSAMALSSELAQSIRRLSLNKCNRTRFSGGDLISVGPLFKMDGGKDRDFILFNEATAENSFGEVTQNETELSFYSK</sequence>
<proteinExistence type="predicted"/>
<evidence type="ECO:0000313" key="2">
    <source>
        <dbReference type="Proteomes" id="UP000282087"/>
    </source>
</evidence>
<keyword evidence="2" id="KW-1185">Reference proteome</keyword>
<name>A0A3M6VGG7_9STRA</name>
<comment type="caution">
    <text evidence="1">The sequence shown here is derived from an EMBL/GenBank/DDBJ whole genome shotgun (WGS) entry which is preliminary data.</text>
</comment>
<dbReference type="VEuPathDB" id="FungiDB:DD237_007546"/>
<dbReference type="STRING" id="542832.A0A3M6VGG7"/>
<evidence type="ECO:0000313" key="1">
    <source>
        <dbReference type="EMBL" id="RMX63450.1"/>
    </source>
</evidence>
<dbReference type="AlphaFoldDB" id="A0A3M6VGG7"/>